<dbReference type="SUPFAM" id="SSF82697">
    <property type="entry name" value="PurS-like"/>
    <property type="match status" value="1"/>
</dbReference>
<keyword evidence="5" id="KW-0067">ATP-binding</keyword>
<evidence type="ECO:0000256" key="2">
    <source>
        <dbReference type="ARBA" id="ARBA00022598"/>
    </source>
</evidence>
<evidence type="ECO:0000313" key="6">
    <source>
        <dbReference type="EMBL" id="KKM91534.1"/>
    </source>
</evidence>
<comment type="caution">
    <text evidence="6">The sequence shown here is derived from an EMBL/GenBank/DDBJ whole genome shotgun (WGS) entry which is preliminary data.</text>
</comment>
<gene>
    <name evidence="6" type="ORF">LCGC14_1227540</name>
</gene>
<dbReference type="Pfam" id="PF02700">
    <property type="entry name" value="PurS"/>
    <property type="match status" value="1"/>
</dbReference>
<protein>
    <recommendedName>
        <fullName evidence="7">Phosphoribosylformylglycinamidine synthase, purS protein</fullName>
    </recommendedName>
</protein>
<dbReference type="AlphaFoldDB" id="A0A0F9L9E6"/>
<keyword evidence="4" id="KW-0658">Purine biosynthesis</keyword>
<evidence type="ECO:0008006" key="7">
    <source>
        <dbReference type="Google" id="ProtNLM"/>
    </source>
</evidence>
<dbReference type="InterPro" id="IPR003850">
    <property type="entry name" value="PurS"/>
</dbReference>
<keyword evidence="3" id="KW-0547">Nucleotide-binding</keyword>
<name>A0A0F9L9E6_9ZZZZ</name>
<evidence type="ECO:0000256" key="3">
    <source>
        <dbReference type="ARBA" id="ARBA00022741"/>
    </source>
</evidence>
<evidence type="ECO:0000256" key="1">
    <source>
        <dbReference type="ARBA" id="ARBA00022490"/>
    </source>
</evidence>
<keyword evidence="2" id="KW-0436">Ligase</keyword>
<keyword evidence="1" id="KW-0963">Cytoplasm</keyword>
<dbReference type="GO" id="GO:0005524">
    <property type="term" value="F:ATP binding"/>
    <property type="evidence" value="ECO:0007669"/>
    <property type="project" value="UniProtKB-KW"/>
</dbReference>
<dbReference type="GO" id="GO:0016874">
    <property type="term" value="F:ligase activity"/>
    <property type="evidence" value="ECO:0007669"/>
    <property type="project" value="UniProtKB-KW"/>
</dbReference>
<dbReference type="EMBL" id="LAZR01006519">
    <property type="protein sequence ID" value="KKM91534.1"/>
    <property type="molecule type" value="Genomic_DNA"/>
</dbReference>
<proteinExistence type="predicted"/>
<dbReference type="PANTHER" id="PTHR34696">
    <property type="entry name" value="PHOSPHORIBOSYLFORMYLGLYCINAMIDINE SYNTHASE SUBUNIT PURS"/>
    <property type="match status" value="1"/>
</dbReference>
<evidence type="ECO:0000256" key="4">
    <source>
        <dbReference type="ARBA" id="ARBA00022755"/>
    </source>
</evidence>
<dbReference type="InterPro" id="IPR036604">
    <property type="entry name" value="PurS-like_sf"/>
</dbReference>
<dbReference type="PANTHER" id="PTHR34696:SF1">
    <property type="entry name" value="PHOSPHORIBOSYLFORMYLGLYCINAMIDINE SYNTHASE SUBUNIT PURS"/>
    <property type="match status" value="1"/>
</dbReference>
<dbReference type="Gene3D" id="3.30.1280.10">
    <property type="entry name" value="Phosphoribosylformylglycinamidine synthase subunit PurS"/>
    <property type="match status" value="1"/>
</dbReference>
<reference evidence="6" key="1">
    <citation type="journal article" date="2015" name="Nature">
        <title>Complex archaea that bridge the gap between prokaryotes and eukaryotes.</title>
        <authorList>
            <person name="Spang A."/>
            <person name="Saw J.H."/>
            <person name="Jorgensen S.L."/>
            <person name="Zaremba-Niedzwiedzka K."/>
            <person name="Martijn J."/>
            <person name="Lind A.E."/>
            <person name="van Eijk R."/>
            <person name="Schleper C."/>
            <person name="Guy L."/>
            <person name="Ettema T.J."/>
        </authorList>
    </citation>
    <scope>NUCLEOTIDE SEQUENCE</scope>
</reference>
<accession>A0A0F9L9E6</accession>
<organism evidence="6">
    <name type="scientific">marine sediment metagenome</name>
    <dbReference type="NCBI Taxonomy" id="412755"/>
    <lineage>
        <taxon>unclassified sequences</taxon>
        <taxon>metagenomes</taxon>
        <taxon>ecological metagenomes</taxon>
    </lineage>
</organism>
<sequence length="89" mass="10094">MDRSKYIVEVVLENKDQVGDPVGETIQKDLLAKKGYSMVSKVRSGQYLRIYLNADGEFEAKTVVDKMCNDLRIFNPVTQNLTILKVSKP</sequence>
<dbReference type="GO" id="GO:0006164">
    <property type="term" value="P:purine nucleotide biosynthetic process"/>
    <property type="evidence" value="ECO:0007669"/>
    <property type="project" value="UniProtKB-KW"/>
</dbReference>
<evidence type="ECO:0000256" key="5">
    <source>
        <dbReference type="ARBA" id="ARBA00022840"/>
    </source>
</evidence>
<dbReference type="NCBIfam" id="TIGR00302">
    <property type="entry name" value="phosphoribosylformylglycinamidine synthase subunit PurS"/>
    <property type="match status" value="1"/>
</dbReference>